<reference evidence="2" key="1">
    <citation type="submission" date="2013-07" db="EMBL/GenBank/DDBJ databases">
        <title>The genome of Eucalyptus grandis.</title>
        <authorList>
            <person name="Schmutz J."/>
            <person name="Hayes R."/>
            <person name="Myburg A."/>
            <person name="Tuskan G."/>
            <person name="Grattapaglia D."/>
            <person name="Rokhsar D.S."/>
        </authorList>
    </citation>
    <scope>NUCLEOTIDE SEQUENCE</scope>
    <source>
        <tissue evidence="2">Leaf extractions</tissue>
    </source>
</reference>
<name>A0A059AM21_EUCGR</name>
<protein>
    <submittedName>
        <fullName evidence="2">Uncharacterized protein</fullName>
    </submittedName>
</protein>
<sequence>MLWNSLPIKSRKNSFWCVVVTLALTSSFFLYDPFPLVVKGVIVGKLPLYGSIRRGSYADDCFSDKTNCRVFQFIQTHYCTRQEPQDLEGR</sequence>
<accession>A0A059AM21</accession>
<keyword evidence="1" id="KW-1133">Transmembrane helix</keyword>
<organism evidence="2">
    <name type="scientific">Eucalyptus grandis</name>
    <name type="common">Flooded gum</name>
    <dbReference type="NCBI Taxonomy" id="71139"/>
    <lineage>
        <taxon>Eukaryota</taxon>
        <taxon>Viridiplantae</taxon>
        <taxon>Streptophyta</taxon>
        <taxon>Embryophyta</taxon>
        <taxon>Tracheophyta</taxon>
        <taxon>Spermatophyta</taxon>
        <taxon>Magnoliopsida</taxon>
        <taxon>eudicotyledons</taxon>
        <taxon>Gunneridae</taxon>
        <taxon>Pentapetalae</taxon>
        <taxon>rosids</taxon>
        <taxon>malvids</taxon>
        <taxon>Myrtales</taxon>
        <taxon>Myrtaceae</taxon>
        <taxon>Myrtoideae</taxon>
        <taxon>Eucalypteae</taxon>
        <taxon>Eucalyptus</taxon>
    </lineage>
</organism>
<dbReference type="AlphaFoldDB" id="A0A059AM21"/>
<dbReference type="Gramene" id="KCW54819">
    <property type="protein sequence ID" value="KCW54819"/>
    <property type="gene ID" value="EUGRSUZ_I00760"/>
</dbReference>
<evidence type="ECO:0000313" key="2">
    <source>
        <dbReference type="EMBL" id="KCW54819.1"/>
    </source>
</evidence>
<gene>
    <name evidence="2" type="ORF">EUGRSUZ_I00760</name>
</gene>
<keyword evidence="1" id="KW-0812">Transmembrane</keyword>
<dbReference type="EMBL" id="KK198761">
    <property type="protein sequence ID" value="KCW54819.1"/>
    <property type="molecule type" value="Genomic_DNA"/>
</dbReference>
<evidence type="ECO:0000256" key="1">
    <source>
        <dbReference type="SAM" id="Phobius"/>
    </source>
</evidence>
<dbReference type="InParanoid" id="A0A059AM21"/>
<proteinExistence type="predicted"/>
<keyword evidence="1" id="KW-0472">Membrane</keyword>
<feature type="transmembrane region" description="Helical" evidence="1">
    <location>
        <begin position="12"/>
        <end position="31"/>
    </location>
</feature>